<dbReference type="AlphaFoldDB" id="A0A9X2A603"/>
<dbReference type="RefSeq" id="WP_240095964.1">
    <property type="nucleotide sequence ID" value="NZ_JAJSON010000009.1"/>
</dbReference>
<dbReference type="PANTHER" id="PTHR31460:SF3">
    <property type="entry name" value="MESOCENTIN"/>
    <property type="match status" value="1"/>
</dbReference>
<dbReference type="PANTHER" id="PTHR31460">
    <property type="match status" value="1"/>
</dbReference>
<name>A0A9X2A603_9FLAO</name>
<dbReference type="Proteomes" id="UP001139344">
    <property type="component" value="Unassembled WGS sequence"/>
</dbReference>
<organism evidence="1 2">
    <name type="scientific">Christiangramia crocea</name>
    <dbReference type="NCBI Taxonomy" id="2904124"/>
    <lineage>
        <taxon>Bacteria</taxon>
        <taxon>Pseudomonadati</taxon>
        <taxon>Bacteroidota</taxon>
        <taxon>Flavobacteriia</taxon>
        <taxon>Flavobacteriales</taxon>
        <taxon>Flavobacteriaceae</taxon>
        <taxon>Christiangramia</taxon>
    </lineage>
</organism>
<evidence type="ECO:0000313" key="2">
    <source>
        <dbReference type="Proteomes" id="UP001139344"/>
    </source>
</evidence>
<comment type="caution">
    <text evidence="1">The sequence shown here is derived from an EMBL/GenBank/DDBJ whole genome shotgun (WGS) entry which is preliminary data.</text>
</comment>
<proteinExistence type="predicted"/>
<gene>
    <name evidence="1" type="ORF">LU635_02765</name>
</gene>
<protein>
    <recommendedName>
        <fullName evidence="3">SMP-30/Gluconolactonase/LRE-like region domain-containing protein</fullName>
    </recommendedName>
</protein>
<dbReference type="InterPro" id="IPR011042">
    <property type="entry name" value="6-blade_b-propeller_TolB-like"/>
</dbReference>
<dbReference type="SUPFAM" id="SSF63829">
    <property type="entry name" value="Calcium-dependent phosphotriesterase"/>
    <property type="match status" value="1"/>
</dbReference>
<dbReference type="InterPro" id="IPR053224">
    <property type="entry name" value="Sensory_adhesion_molecule"/>
</dbReference>
<evidence type="ECO:0008006" key="3">
    <source>
        <dbReference type="Google" id="ProtNLM"/>
    </source>
</evidence>
<sequence length="324" mass="35654">MKNLILTGFVICLILSNYSCSSESPADTVENLNLSIAKAHNDWEIIINETDLYPEGIEYDIRNNRFLLSSITRGDIGQVIDGEYSVFISDENLVSSLGIHIDHTTKRLLVTNTSIDGSFAQLATYDLSGENIFYADLGGLTEGGHFSNDVTTDNHGNAYVTDSYSGILYKVDPSGNASVFFEDQDLAPSPGNFGLNGIDYDPRGFLLVSHIQNNTILKFPIEDPGNYSVVDIPVALFSPDGLYLDNPNELIVVSNDFGGENSRVQTFGTRDSWKTAYLKSEFPVPGDFLTTVTVKRNTPYVLSANLDILLRGDSTDEFKILKVD</sequence>
<dbReference type="EMBL" id="JAJSON010000009">
    <property type="protein sequence ID" value="MCG9970546.1"/>
    <property type="molecule type" value="Genomic_DNA"/>
</dbReference>
<reference evidence="1" key="1">
    <citation type="submission" date="2021-12" db="EMBL/GenBank/DDBJ databases">
        <title>Description of Gramella crocea sp. nov., a new bacterium isolated from activated sludge.</title>
        <authorList>
            <person name="Zhang X."/>
        </authorList>
    </citation>
    <scope>NUCLEOTIDE SEQUENCE</scope>
    <source>
        <strain evidence="1">YB25</strain>
    </source>
</reference>
<keyword evidence="2" id="KW-1185">Reference proteome</keyword>
<dbReference type="Gene3D" id="2.120.10.30">
    <property type="entry name" value="TolB, C-terminal domain"/>
    <property type="match status" value="1"/>
</dbReference>
<accession>A0A9X2A603</accession>
<evidence type="ECO:0000313" key="1">
    <source>
        <dbReference type="EMBL" id="MCG9970546.1"/>
    </source>
</evidence>